<feature type="domain" description="PpiC" evidence="5">
    <location>
        <begin position="196"/>
        <end position="322"/>
    </location>
</feature>
<dbReference type="SUPFAM" id="SSF109998">
    <property type="entry name" value="Triger factor/SurA peptide-binding domain-like"/>
    <property type="match status" value="1"/>
</dbReference>
<evidence type="ECO:0000256" key="4">
    <source>
        <dbReference type="SAM" id="SignalP"/>
    </source>
</evidence>
<keyword evidence="2" id="KW-0175">Coiled coil</keyword>
<evidence type="ECO:0000313" key="7">
    <source>
        <dbReference type="Proteomes" id="UP001272242"/>
    </source>
</evidence>
<evidence type="ECO:0000259" key="5">
    <source>
        <dbReference type="PROSITE" id="PS50198"/>
    </source>
</evidence>
<feature type="signal peptide" evidence="4">
    <location>
        <begin position="1"/>
        <end position="23"/>
    </location>
</feature>
<evidence type="ECO:0000256" key="1">
    <source>
        <dbReference type="PROSITE-ProRule" id="PRU00278"/>
    </source>
</evidence>
<feature type="compositionally biased region" description="Low complexity" evidence="3">
    <location>
        <begin position="38"/>
        <end position="53"/>
    </location>
</feature>
<feature type="chain" id="PRO_5045568372" evidence="4">
    <location>
        <begin position="24"/>
        <end position="367"/>
    </location>
</feature>
<evidence type="ECO:0000313" key="6">
    <source>
        <dbReference type="EMBL" id="MDY3559803.1"/>
    </source>
</evidence>
<organism evidence="6 7">
    <name type="scientific">Gemmata algarum</name>
    <dbReference type="NCBI Taxonomy" id="2975278"/>
    <lineage>
        <taxon>Bacteria</taxon>
        <taxon>Pseudomonadati</taxon>
        <taxon>Planctomycetota</taxon>
        <taxon>Planctomycetia</taxon>
        <taxon>Gemmatales</taxon>
        <taxon>Gemmataceae</taxon>
        <taxon>Gemmata</taxon>
    </lineage>
</organism>
<proteinExistence type="predicted"/>
<feature type="coiled-coil region" evidence="2">
    <location>
        <begin position="125"/>
        <end position="152"/>
    </location>
</feature>
<dbReference type="GO" id="GO:0003755">
    <property type="term" value="F:peptidyl-prolyl cis-trans isomerase activity"/>
    <property type="evidence" value="ECO:0007669"/>
    <property type="project" value="UniProtKB-EC"/>
</dbReference>
<dbReference type="Gene3D" id="3.10.50.40">
    <property type="match status" value="1"/>
</dbReference>
<dbReference type="Pfam" id="PF00639">
    <property type="entry name" value="Rotamase"/>
    <property type="match status" value="1"/>
</dbReference>
<reference evidence="7" key="1">
    <citation type="journal article" date="2023" name="Mar. Drugs">
        <title>Gemmata algarum, a Novel Planctomycete Isolated from an Algal Mat, Displays Antimicrobial Activity.</title>
        <authorList>
            <person name="Kumar G."/>
            <person name="Kallscheuer N."/>
            <person name="Kashif M."/>
            <person name="Ahamad S."/>
            <person name="Jagadeeshwari U."/>
            <person name="Pannikurungottu S."/>
            <person name="Haufschild T."/>
            <person name="Kabuu M."/>
            <person name="Sasikala C."/>
            <person name="Jogler C."/>
            <person name="Ramana C."/>
        </authorList>
    </citation>
    <scope>NUCLEOTIDE SEQUENCE [LARGE SCALE GENOMIC DNA]</scope>
    <source>
        <strain evidence="7">JC673</strain>
    </source>
</reference>
<keyword evidence="1 6" id="KW-0413">Isomerase</keyword>
<dbReference type="InterPro" id="IPR046357">
    <property type="entry name" value="PPIase_dom_sf"/>
</dbReference>
<accession>A0ABU5EX01</accession>
<sequence length="367" mass="39910">MRKSIRGVAALVLGSALTATAVAQPPQPPAGAPPAVPTAPVGAPGAAMPGLAPSVTPTPKPPEVRPTGTAAVVNGKPIPEVAVYRALRQFPDQHRDMARKEIMAHLIENALIDEYLTALKTTVDEKDVEKLIADLKKELAEAKKDYAKELDAMMLTEAEFRSEVTAQMKWEKFVQQQGTDAALKQLFDGSPDVFDGTMVRARHILMTPGNDEAKRKDADQKLRGIKQVVEQEAAKAVAALPATADAVAKEQARVSKTDELFAAYAKEYSTCPSKKDGGDLNFFPRAGAMVEPFAKAAFALKPYQMSDVVATEFGYHLILVTQRRQGTPKKFEDKGVKEDVQMLYAMRLRESVIAMMKPKAQITITPK</sequence>
<feature type="region of interest" description="Disordered" evidence="3">
    <location>
        <begin position="22"/>
        <end position="68"/>
    </location>
</feature>
<evidence type="ECO:0000256" key="2">
    <source>
        <dbReference type="SAM" id="Coils"/>
    </source>
</evidence>
<dbReference type="InterPro" id="IPR050245">
    <property type="entry name" value="PrsA_foldase"/>
</dbReference>
<dbReference type="InterPro" id="IPR027304">
    <property type="entry name" value="Trigger_fact/SurA_dom_sf"/>
</dbReference>
<dbReference type="Gene3D" id="1.10.4030.10">
    <property type="entry name" value="Porin chaperone SurA, peptide-binding domain"/>
    <property type="match status" value="1"/>
</dbReference>
<dbReference type="EMBL" id="JAXBLV010000144">
    <property type="protein sequence ID" value="MDY3559803.1"/>
    <property type="molecule type" value="Genomic_DNA"/>
</dbReference>
<dbReference type="PROSITE" id="PS50198">
    <property type="entry name" value="PPIC_PPIASE_2"/>
    <property type="match status" value="1"/>
</dbReference>
<dbReference type="PANTHER" id="PTHR47245">
    <property type="entry name" value="PEPTIDYLPROLYL ISOMERASE"/>
    <property type="match status" value="1"/>
</dbReference>
<evidence type="ECO:0000256" key="3">
    <source>
        <dbReference type="SAM" id="MobiDB-lite"/>
    </source>
</evidence>
<keyword evidence="4" id="KW-0732">Signal</keyword>
<protein>
    <submittedName>
        <fullName evidence="6">Peptidylprolyl isomerase</fullName>
        <ecNumber evidence="6">5.2.1.8</ecNumber>
    </submittedName>
</protein>
<feature type="compositionally biased region" description="Pro residues" evidence="3">
    <location>
        <begin position="25"/>
        <end position="37"/>
    </location>
</feature>
<dbReference type="SUPFAM" id="SSF54534">
    <property type="entry name" value="FKBP-like"/>
    <property type="match status" value="1"/>
</dbReference>
<comment type="caution">
    <text evidence="6">The sequence shown here is derived from an EMBL/GenBank/DDBJ whole genome shotgun (WGS) entry which is preliminary data.</text>
</comment>
<gene>
    <name evidence="6" type="ORF">R5W23_000973</name>
</gene>
<dbReference type="PANTHER" id="PTHR47245:SF2">
    <property type="entry name" value="PEPTIDYL-PROLYL CIS-TRANS ISOMERASE HP_0175-RELATED"/>
    <property type="match status" value="1"/>
</dbReference>
<dbReference type="InterPro" id="IPR000297">
    <property type="entry name" value="PPIase_PpiC"/>
</dbReference>
<keyword evidence="1" id="KW-0697">Rotamase</keyword>
<dbReference type="Proteomes" id="UP001272242">
    <property type="component" value="Unassembled WGS sequence"/>
</dbReference>
<name>A0ABU5EX01_9BACT</name>
<dbReference type="EC" id="5.2.1.8" evidence="6"/>
<dbReference type="Pfam" id="PF13624">
    <property type="entry name" value="SurA_N_3"/>
    <property type="match status" value="1"/>
</dbReference>
<dbReference type="RefSeq" id="WP_261185862.1">
    <property type="nucleotide sequence ID" value="NZ_JAXBLV010000144.1"/>
</dbReference>
<keyword evidence="7" id="KW-1185">Reference proteome</keyword>